<reference evidence="4 5" key="1">
    <citation type="journal article" date="2016" name="Nat. Commun.">
        <title>Thousands of microbial genomes shed light on interconnected biogeochemical processes in an aquifer system.</title>
        <authorList>
            <person name="Anantharaman K."/>
            <person name="Brown C.T."/>
            <person name="Hug L.A."/>
            <person name="Sharon I."/>
            <person name="Castelle C.J."/>
            <person name="Probst A.J."/>
            <person name="Thomas B.C."/>
            <person name="Singh A."/>
            <person name="Wilkins M.J."/>
            <person name="Karaoz U."/>
            <person name="Brodie E.L."/>
            <person name="Williams K.H."/>
            <person name="Hubbard S.S."/>
            <person name="Banfield J.F."/>
        </authorList>
    </citation>
    <scope>NUCLEOTIDE SEQUENCE [LARGE SCALE GENOMIC DNA]</scope>
</reference>
<proteinExistence type="predicted"/>
<feature type="domain" description="DUF3048" evidence="3">
    <location>
        <begin position="250"/>
        <end position="367"/>
    </location>
</feature>
<evidence type="ECO:0000256" key="1">
    <source>
        <dbReference type="SAM" id="Phobius"/>
    </source>
</evidence>
<name>A0A1G1W625_9BACT</name>
<comment type="caution">
    <text evidence="4">The sequence shown here is derived from an EMBL/GenBank/DDBJ whole genome shotgun (WGS) entry which is preliminary data.</text>
</comment>
<evidence type="ECO:0000313" key="5">
    <source>
        <dbReference type="Proteomes" id="UP000177103"/>
    </source>
</evidence>
<evidence type="ECO:0008006" key="6">
    <source>
        <dbReference type="Google" id="ProtNLM"/>
    </source>
</evidence>
<evidence type="ECO:0000259" key="3">
    <source>
        <dbReference type="Pfam" id="PF17479"/>
    </source>
</evidence>
<dbReference type="EMBL" id="MHCQ01000050">
    <property type="protein sequence ID" value="OGY22837.1"/>
    <property type="molecule type" value="Genomic_DNA"/>
</dbReference>
<keyword evidence="1" id="KW-0472">Membrane</keyword>
<evidence type="ECO:0000313" key="4">
    <source>
        <dbReference type="EMBL" id="OGY22837.1"/>
    </source>
</evidence>
<dbReference type="Gene3D" id="3.50.90.10">
    <property type="entry name" value="YerB-like"/>
    <property type="match status" value="1"/>
</dbReference>
<dbReference type="InterPro" id="IPR035328">
    <property type="entry name" value="DUF3048_C"/>
</dbReference>
<dbReference type="InterPro" id="IPR021416">
    <property type="entry name" value="DUF3048_N"/>
</dbReference>
<dbReference type="SUPFAM" id="SSF159774">
    <property type="entry name" value="YerB-like"/>
    <property type="match status" value="1"/>
</dbReference>
<accession>A0A1G1W625</accession>
<organism evidence="4 5">
    <name type="scientific">Candidatus Woykebacteria bacterium RBG_13_40_7b</name>
    <dbReference type="NCBI Taxonomy" id="1802594"/>
    <lineage>
        <taxon>Bacteria</taxon>
        <taxon>Candidatus Woykeibacteriota</taxon>
    </lineage>
</organism>
<protein>
    <recommendedName>
        <fullName evidence="6">DUF3048 domain-containing protein</fullName>
    </recommendedName>
</protein>
<dbReference type="Proteomes" id="UP000177103">
    <property type="component" value="Unassembled WGS sequence"/>
</dbReference>
<dbReference type="Pfam" id="PF11258">
    <property type="entry name" value="DUF3048"/>
    <property type="match status" value="1"/>
</dbReference>
<dbReference type="Pfam" id="PF17479">
    <property type="entry name" value="DUF3048_C"/>
    <property type="match status" value="1"/>
</dbReference>
<gene>
    <name evidence="4" type="ORF">A2Y57_02935</name>
</gene>
<evidence type="ECO:0000259" key="2">
    <source>
        <dbReference type="Pfam" id="PF11258"/>
    </source>
</evidence>
<keyword evidence="1" id="KW-0812">Transmembrane</keyword>
<feature type="transmembrane region" description="Helical" evidence="1">
    <location>
        <begin position="25"/>
        <end position="49"/>
    </location>
</feature>
<dbReference type="InterPro" id="IPR023158">
    <property type="entry name" value="YerB-like_sf"/>
</dbReference>
<sequence>MFRRLKEKLSNLKEGFNNLTRAKKIIVVGIIFLNLVGIIFLAVLTYSFLKPAKPVSSEAKNTPVSTEEQKNVPNPLNGVLYTKSEARVWQERIPLAVIIENLASKDVRPQSGLSKADVVYEALAESDITRLMGIYLSNSTELGPVRSLREYYLDWLMESGAAVAFWNSNQCVKNTAASLLGAKNLDQAEGGASAYWRVSDRPNPHNGYSSTDKLWELARSRGVNSLPNIESWQFKEEASPSARPATGKVNVNFTGVNSYSVEWSYDSSANEYKRSNGGAVHTDKINGEQLKTKNVVVEFVKGGAMSYNCGPGVNNRVFETVGEGRVLIFRDGQAVEGTWKKPSRAGRTKFFDKGGQEITLNRGPIWVEVVPVGAGVSYQ</sequence>
<dbReference type="AlphaFoldDB" id="A0A1G1W625"/>
<keyword evidence="1" id="KW-1133">Transmembrane helix</keyword>
<feature type="domain" description="DUF3048" evidence="2">
    <location>
        <begin position="90"/>
        <end position="223"/>
    </location>
</feature>